<gene>
    <name evidence="1" type="ORF">METZ01_LOCUS496201</name>
</gene>
<reference evidence="1" key="1">
    <citation type="submission" date="2018-05" db="EMBL/GenBank/DDBJ databases">
        <authorList>
            <person name="Lanie J.A."/>
            <person name="Ng W.-L."/>
            <person name="Kazmierczak K.M."/>
            <person name="Andrzejewski T.M."/>
            <person name="Davidsen T.M."/>
            <person name="Wayne K.J."/>
            <person name="Tettelin H."/>
            <person name="Glass J.I."/>
            <person name="Rusch D."/>
            <person name="Podicherti R."/>
            <person name="Tsui H.-C.T."/>
            <person name="Winkler M.E."/>
        </authorList>
    </citation>
    <scope>NUCLEOTIDE SEQUENCE</scope>
</reference>
<feature type="non-terminal residue" evidence="1">
    <location>
        <position position="26"/>
    </location>
</feature>
<dbReference type="EMBL" id="UINC01216965">
    <property type="protein sequence ID" value="SVE43347.1"/>
    <property type="molecule type" value="Genomic_DNA"/>
</dbReference>
<proteinExistence type="predicted"/>
<organism evidence="1">
    <name type="scientific">marine metagenome</name>
    <dbReference type="NCBI Taxonomy" id="408172"/>
    <lineage>
        <taxon>unclassified sequences</taxon>
        <taxon>metagenomes</taxon>
        <taxon>ecological metagenomes</taxon>
    </lineage>
</organism>
<protein>
    <submittedName>
        <fullName evidence="1">Uncharacterized protein</fullName>
    </submittedName>
</protein>
<dbReference type="AlphaFoldDB" id="A0A383DFT7"/>
<name>A0A383DFT7_9ZZZZ</name>
<sequence length="26" mass="2645">MNVKLLSGALGAEISGVDLKDASLEN</sequence>
<accession>A0A383DFT7</accession>
<evidence type="ECO:0000313" key="1">
    <source>
        <dbReference type="EMBL" id="SVE43347.1"/>
    </source>
</evidence>